<organism evidence="2 3">
    <name type="scientific">Pedobacter panaciterrae</name>
    <dbReference type="NCBI Taxonomy" id="363849"/>
    <lineage>
        <taxon>Bacteria</taxon>
        <taxon>Pseudomonadati</taxon>
        <taxon>Bacteroidota</taxon>
        <taxon>Sphingobacteriia</taxon>
        <taxon>Sphingobacteriales</taxon>
        <taxon>Sphingobacteriaceae</taxon>
        <taxon>Pedobacter</taxon>
    </lineage>
</organism>
<reference evidence="2 3" key="1">
    <citation type="submission" date="2024-03" db="EMBL/GenBank/DDBJ databases">
        <title>Sequence of Lycoming College Course Isolates.</title>
        <authorList>
            <person name="Plotts O."/>
            <person name="Newman J."/>
        </authorList>
    </citation>
    <scope>NUCLEOTIDE SEQUENCE [LARGE SCALE GENOMIC DNA]</scope>
    <source>
        <strain evidence="2 3">CJB-3</strain>
    </source>
</reference>
<evidence type="ECO:0000313" key="3">
    <source>
        <dbReference type="Proteomes" id="UP001378956"/>
    </source>
</evidence>
<dbReference type="RefSeq" id="WP_337717998.1">
    <property type="nucleotide sequence ID" value="NZ_JBBEUB010000014.1"/>
</dbReference>
<keyword evidence="3" id="KW-1185">Reference proteome</keyword>
<gene>
    <name evidence="2" type="ORF">WAE58_24515</name>
</gene>
<evidence type="ECO:0000313" key="2">
    <source>
        <dbReference type="EMBL" id="MEJ2905630.1"/>
    </source>
</evidence>
<dbReference type="Proteomes" id="UP001378956">
    <property type="component" value="Unassembled WGS sequence"/>
</dbReference>
<sequence>MRSQVVGKWVVANAVEIDYVDGAEVFRADMFALSGAYLEFKEGEKGSIYDGEGDVDAFTYTATKENLVLNYIEGDDVTVYHIKELTGSTLSVYEEHIETQKGIVHKEVVEINLMK</sequence>
<dbReference type="Pfam" id="PF13648">
    <property type="entry name" value="Lipocalin_4"/>
    <property type="match status" value="1"/>
</dbReference>
<feature type="domain" description="Lipocalin-like" evidence="1">
    <location>
        <begin position="6"/>
        <end position="91"/>
    </location>
</feature>
<dbReference type="InterPro" id="IPR024311">
    <property type="entry name" value="Lipocalin-like"/>
</dbReference>
<proteinExistence type="predicted"/>
<dbReference type="EMBL" id="JBBEUB010000014">
    <property type="protein sequence ID" value="MEJ2905630.1"/>
    <property type="molecule type" value="Genomic_DNA"/>
</dbReference>
<protein>
    <submittedName>
        <fullName evidence="2">Lipocalin family protein</fullName>
    </submittedName>
</protein>
<name>A0ABU8NTN4_9SPHI</name>
<accession>A0ABU8NTN4</accession>
<evidence type="ECO:0000259" key="1">
    <source>
        <dbReference type="Pfam" id="PF13648"/>
    </source>
</evidence>
<comment type="caution">
    <text evidence="2">The sequence shown here is derived from an EMBL/GenBank/DDBJ whole genome shotgun (WGS) entry which is preliminary data.</text>
</comment>